<feature type="region of interest" description="Disordered" evidence="2">
    <location>
        <begin position="281"/>
        <end position="346"/>
    </location>
</feature>
<dbReference type="InterPro" id="IPR000157">
    <property type="entry name" value="TIR_dom"/>
</dbReference>
<dbReference type="InterPro" id="IPR001680">
    <property type="entry name" value="WD40_rpt"/>
</dbReference>
<proteinExistence type="predicted"/>
<feature type="domain" description="TIR" evidence="3">
    <location>
        <begin position="50"/>
        <end position="165"/>
    </location>
</feature>
<feature type="region of interest" description="Disordered" evidence="2">
    <location>
        <begin position="175"/>
        <end position="255"/>
    </location>
</feature>
<feature type="repeat" description="WD" evidence="1">
    <location>
        <begin position="521"/>
        <end position="554"/>
    </location>
</feature>
<dbReference type="Pfam" id="PF13676">
    <property type="entry name" value="TIR_2"/>
    <property type="match status" value="1"/>
</dbReference>
<evidence type="ECO:0000256" key="1">
    <source>
        <dbReference type="PROSITE-ProRule" id="PRU00221"/>
    </source>
</evidence>
<dbReference type="InterPro" id="IPR035897">
    <property type="entry name" value="Toll_tir_struct_dom_sf"/>
</dbReference>
<keyword evidence="1" id="KW-0853">WD repeat</keyword>
<dbReference type="GO" id="GO:0007165">
    <property type="term" value="P:signal transduction"/>
    <property type="evidence" value="ECO:0007669"/>
    <property type="project" value="InterPro"/>
</dbReference>
<dbReference type="SMART" id="SM00320">
    <property type="entry name" value="WD40"/>
    <property type="match status" value="3"/>
</dbReference>
<evidence type="ECO:0000259" key="3">
    <source>
        <dbReference type="Pfam" id="PF13676"/>
    </source>
</evidence>
<dbReference type="InterPro" id="IPR015943">
    <property type="entry name" value="WD40/YVTN_repeat-like_dom_sf"/>
</dbReference>
<keyword evidence="5" id="KW-1185">Reference proteome</keyword>
<name>A0A2I2KKP6_9ACTN</name>
<dbReference type="Pfam" id="PF00400">
    <property type="entry name" value="WD40"/>
    <property type="match status" value="3"/>
</dbReference>
<feature type="compositionally biased region" description="Gly residues" evidence="2">
    <location>
        <begin position="190"/>
        <end position="202"/>
    </location>
</feature>
<dbReference type="Gene3D" id="3.40.50.10140">
    <property type="entry name" value="Toll/interleukin-1 receptor homology (TIR) domain"/>
    <property type="match status" value="1"/>
</dbReference>
<dbReference type="PANTHER" id="PTHR19879">
    <property type="entry name" value="TRANSCRIPTION INITIATION FACTOR TFIID"/>
    <property type="match status" value="1"/>
</dbReference>
<organism evidence="4 5">
    <name type="scientific">Frankia canadensis</name>
    <dbReference type="NCBI Taxonomy" id="1836972"/>
    <lineage>
        <taxon>Bacteria</taxon>
        <taxon>Bacillati</taxon>
        <taxon>Actinomycetota</taxon>
        <taxon>Actinomycetes</taxon>
        <taxon>Frankiales</taxon>
        <taxon>Frankiaceae</taxon>
        <taxon>Frankia</taxon>
    </lineage>
</organism>
<dbReference type="Gene3D" id="2.130.10.10">
    <property type="entry name" value="YVTN repeat-like/Quinoprotein amine dehydrogenase"/>
    <property type="match status" value="1"/>
</dbReference>
<dbReference type="SUPFAM" id="SSF50978">
    <property type="entry name" value="WD40 repeat-like"/>
    <property type="match status" value="1"/>
</dbReference>
<protein>
    <submittedName>
        <fullName evidence="4">Putative WD-40 repeat protein</fullName>
    </submittedName>
</protein>
<gene>
    <name evidence="4" type="ORF">FRACA_130041</name>
</gene>
<feature type="compositionally biased region" description="Low complexity" evidence="2">
    <location>
        <begin position="311"/>
        <end position="321"/>
    </location>
</feature>
<sequence length="647" mass="65903">MSKPGGGPAFSRLLTLWHAYRMALQSVNASGVPEAGTHAWTKCDVAIFNEGTDQGWAEWLAWVLEEVGLKIWLRNWDSVAGTQQTEQVQHVLSGARHVAAVVSPATLAAMSARPEWRAAMDTDPDGRRRRLLVIRVEECEPPALLGQVRPIDLFGLAEEAARGHLLAAFEAVDSGRAKPRDAPPFPGGPGPADGPGQNGGSRSGAARDVKPPPGTAEEVSDTGATGATGPTGAAPREARGGGRRRRRRAPRHPRWSARAVVALAAGLVVALGAGAGALHGATARQGGGDHDADRSAAAPDHPRRPAPAPAPATAATTAATTAPPPLDVTSRGGSPWTAGTSPGASGLRLVGQVVSRSGRPAIALALLAGGTSLVTADAGGSAQQWALLAGAGPASPTGRSLSCEKGRGASAEVSASGLSRAQDPPRWSIDGTDRVPRISFPASCDRVVDIESDNIARSWAVTGDGGARPVPLPLTAEVRAAVGGVQWYTFASAGALFAASVSDGSVLLVDTAHRAFIGSSLRGPTGPVFALAWSSDGRTLAVGGADGAVQLWNVADPASPRLLGTPLNGGTGAVYDLAWFPDGAMLAAAGADGTVRVWNTVNRERVGNPTVFGSDGHGAACALSVDADSRTLAGGYLDGAVRLWSRA</sequence>
<dbReference type="AlphaFoldDB" id="A0A2I2KKP6"/>
<dbReference type="PANTHER" id="PTHR19879:SF9">
    <property type="entry name" value="TRANSCRIPTION INITIATION FACTOR TFIID SUBUNIT 5"/>
    <property type="match status" value="1"/>
</dbReference>
<feature type="compositionally biased region" description="Basic residues" evidence="2">
    <location>
        <begin position="241"/>
        <end position="255"/>
    </location>
</feature>
<dbReference type="EMBL" id="FZMO01000035">
    <property type="protein sequence ID" value="SNQ46217.1"/>
    <property type="molecule type" value="Genomic_DNA"/>
</dbReference>
<dbReference type="SUPFAM" id="SSF52200">
    <property type="entry name" value="Toll/Interleukin receptor TIR domain"/>
    <property type="match status" value="1"/>
</dbReference>
<dbReference type="OrthoDB" id="218695at2"/>
<feature type="repeat" description="WD" evidence="1">
    <location>
        <begin position="567"/>
        <end position="608"/>
    </location>
</feature>
<evidence type="ECO:0000256" key="2">
    <source>
        <dbReference type="SAM" id="MobiDB-lite"/>
    </source>
</evidence>
<evidence type="ECO:0000313" key="4">
    <source>
        <dbReference type="EMBL" id="SNQ46217.1"/>
    </source>
</evidence>
<feature type="compositionally biased region" description="Low complexity" evidence="2">
    <location>
        <begin position="222"/>
        <end position="235"/>
    </location>
</feature>
<dbReference type="PROSITE" id="PS50294">
    <property type="entry name" value="WD_REPEATS_REGION"/>
    <property type="match status" value="2"/>
</dbReference>
<evidence type="ECO:0000313" key="5">
    <source>
        <dbReference type="Proteomes" id="UP000234331"/>
    </source>
</evidence>
<dbReference type="Proteomes" id="UP000234331">
    <property type="component" value="Unassembled WGS sequence"/>
</dbReference>
<reference evidence="4 5" key="1">
    <citation type="submission" date="2017-06" db="EMBL/GenBank/DDBJ databases">
        <authorList>
            <person name="Kim H.J."/>
            <person name="Triplett B.A."/>
        </authorList>
    </citation>
    <scope>NUCLEOTIDE SEQUENCE [LARGE SCALE GENOMIC DNA]</scope>
    <source>
        <strain evidence="4">FRACA_ARgP5</strain>
    </source>
</reference>
<dbReference type="PROSITE" id="PS50082">
    <property type="entry name" value="WD_REPEATS_2"/>
    <property type="match status" value="2"/>
</dbReference>
<dbReference type="InterPro" id="IPR036322">
    <property type="entry name" value="WD40_repeat_dom_sf"/>
</dbReference>
<accession>A0A2I2KKP6</accession>